<proteinExistence type="predicted"/>
<dbReference type="InterPro" id="IPR034660">
    <property type="entry name" value="DinB/YfiT-like"/>
</dbReference>
<dbReference type="Gene3D" id="1.20.120.450">
    <property type="entry name" value="dinb family like domain"/>
    <property type="match status" value="1"/>
</dbReference>
<gene>
    <name evidence="2" type="ORF">MLIT_16750</name>
</gene>
<dbReference type="EMBL" id="AP022586">
    <property type="protein sequence ID" value="BBY16083.1"/>
    <property type="molecule type" value="Genomic_DNA"/>
</dbReference>
<dbReference type="RefSeq" id="WP_134051762.1">
    <property type="nucleotide sequence ID" value="NZ_AP022586.1"/>
</dbReference>
<keyword evidence="3" id="KW-1185">Reference proteome</keyword>
<evidence type="ECO:0000259" key="1">
    <source>
        <dbReference type="Pfam" id="PF11716"/>
    </source>
</evidence>
<protein>
    <recommendedName>
        <fullName evidence="1">Mycothiol-dependent maleylpyruvate isomerase metal-binding domain-containing protein</fullName>
    </recommendedName>
</protein>
<dbReference type="SUPFAM" id="SSF109854">
    <property type="entry name" value="DinB/YfiT-like putative metalloenzymes"/>
    <property type="match status" value="1"/>
</dbReference>
<accession>A0AAD1IQV5</accession>
<dbReference type="Pfam" id="PF11716">
    <property type="entry name" value="MDMPI_N"/>
    <property type="match status" value="1"/>
</dbReference>
<dbReference type="NCBIfam" id="TIGR03083">
    <property type="entry name" value="maleylpyruvate isomerase family mycothiol-dependent enzyme"/>
    <property type="match status" value="1"/>
</dbReference>
<reference evidence="2 3" key="1">
    <citation type="journal article" date="2019" name="Emerg. Microbes Infect.">
        <title>Comprehensive subspecies identification of 175 nontuberculous mycobacteria species based on 7547 genomic profiles.</title>
        <authorList>
            <person name="Matsumoto Y."/>
            <person name="Kinjo T."/>
            <person name="Motooka D."/>
            <person name="Nabeya D."/>
            <person name="Jung N."/>
            <person name="Uechi K."/>
            <person name="Horii T."/>
            <person name="Iida T."/>
            <person name="Fujita J."/>
            <person name="Nakamura S."/>
        </authorList>
    </citation>
    <scope>NUCLEOTIDE SEQUENCE [LARGE SCALE GENOMIC DNA]</scope>
    <source>
        <strain evidence="2 3">JCM 17423</strain>
    </source>
</reference>
<organism evidence="2 3">
    <name type="scientific">Mycolicibacterium litorale</name>
    <dbReference type="NCBI Taxonomy" id="758802"/>
    <lineage>
        <taxon>Bacteria</taxon>
        <taxon>Bacillati</taxon>
        <taxon>Actinomycetota</taxon>
        <taxon>Actinomycetes</taxon>
        <taxon>Mycobacteriales</taxon>
        <taxon>Mycobacteriaceae</taxon>
        <taxon>Mycolicibacterium</taxon>
    </lineage>
</organism>
<dbReference type="GO" id="GO:0046872">
    <property type="term" value="F:metal ion binding"/>
    <property type="evidence" value="ECO:0007669"/>
    <property type="project" value="InterPro"/>
</dbReference>
<sequence length="204" mass="22104">MATVRTLARLERLEFADLLDRMTPEQWASPSLCAGWTVRDVAAHTVAYLDQSRIALAANMIRFAGDVDRLNADGVDRHSRIGRSELADRMRRGSEPAGAGALYGGRVALIECLVHQQDIRRPLGLHRDLDAGRVRVCLDYARLSPVVGGRRRTRGVRLVATDVDWTAGNGPEVVGPGEALLFAMTGRAAAVAGELRGEGVALLR</sequence>
<evidence type="ECO:0000313" key="3">
    <source>
        <dbReference type="Proteomes" id="UP000466607"/>
    </source>
</evidence>
<dbReference type="InterPro" id="IPR017517">
    <property type="entry name" value="Maleyloyr_isom"/>
</dbReference>
<dbReference type="Proteomes" id="UP000466607">
    <property type="component" value="Chromosome"/>
</dbReference>
<dbReference type="AlphaFoldDB" id="A0AAD1IQV5"/>
<evidence type="ECO:0000313" key="2">
    <source>
        <dbReference type="EMBL" id="BBY16083.1"/>
    </source>
</evidence>
<name>A0AAD1IQV5_9MYCO</name>
<feature type="domain" description="Mycothiol-dependent maleylpyruvate isomerase metal-binding" evidence="1">
    <location>
        <begin position="10"/>
        <end position="93"/>
    </location>
</feature>
<dbReference type="InterPro" id="IPR024344">
    <property type="entry name" value="MDMPI_metal-binding"/>
</dbReference>